<dbReference type="OrthoDB" id="1450705at2"/>
<gene>
    <name evidence="1" type="ORF">SAMN05660313_01265</name>
</gene>
<dbReference type="RefSeq" id="WP_139254290.1">
    <property type="nucleotide sequence ID" value="NZ_FPIY01000002.1"/>
</dbReference>
<reference evidence="2" key="1">
    <citation type="submission" date="2016-11" db="EMBL/GenBank/DDBJ databases">
        <authorList>
            <person name="Varghese N."/>
            <person name="Submissions S."/>
        </authorList>
    </citation>
    <scope>NUCLEOTIDE SEQUENCE [LARGE SCALE GENOMIC DNA]</scope>
    <source>
        <strain evidence="2">DSM 24786</strain>
    </source>
</reference>
<organism evidence="1 2">
    <name type="scientific">Cellulophaga fucicola</name>
    <dbReference type="NCBI Taxonomy" id="76595"/>
    <lineage>
        <taxon>Bacteria</taxon>
        <taxon>Pseudomonadati</taxon>
        <taxon>Bacteroidota</taxon>
        <taxon>Flavobacteriia</taxon>
        <taxon>Flavobacteriales</taxon>
        <taxon>Flavobacteriaceae</taxon>
        <taxon>Cellulophaga</taxon>
    </lineage>
</organism>
<dbReference type="STRING" id="76595.SAMN05660313_01265"/>
<keyword evidence="2" id="KW-1185">Reference proteome</keyword>
<name>A0A1K1NMZ6_9FLAO</name>
<dbReference type="EMBL" id="FPIY01000002">
    <property type="protein sequence ID" value="SFW36687.1"/>
    <property type="molecule type" value="Genomic_DNA"/>
</dbReference>
<evidence type="ECO:0000313" key="1">
    <source>
        <dbReference type="EMBL" id="SFW36687.1"/>
    </source>
</evidence>
<dbReference type="Proteomes" id="UP000183257">
    <property type="component" value="Unassembled WGS sequence"/>
</dbReference>
<sequence length="251" mass="30005">MRQTITILLFFIISFSFSQNELRTQIEKIEKNIKLNSMSDFQKLETDLDNDNDLDYIYLYQCAEPKCIEVYLNVNQKLEKVISEFCYNYYLYNEKNKNLVIKQNHCCGESPFTSNRVFNFNLDKTIIKENYVIFNDSYELLEPNSYLSSTYKVKVLNNNYNIRFSPNIRKYNEDESMFTCETNTNIIGKLKKDCYTKVLAEVIKEERIWLFVEIDSNSLNNTQCNNPIDYDFKDQKLRGWISNNFVERIKN</sequence>
<evidence type="ECO:0000313" key="2">
    <source>
        <dbReference type="Proteomes" id="UP000183257"/>
    </source>
</evidence>
<protein>
    <submittedName>
        <fullName evidence="1">Uncharacterized protein</fullName>
    </submittedName>
</protein>
<accession>A0A1K1NMZ6</accession>
<dbReference type="AlphaFoldDB" id="A0A1K1NMZ6"/>
<proteinExistence type="predicted"/>